<dbReference type="AlphaFoldDB" id="A0A918DZ63"/>
<dbReference type="GO" id="GO:0055085">
    <property type="term" value="P:transmembrane transport"/>
    <property type="evidence" value="ECO:0007669"/>
    <property type="project" value="InterPro"/>
</dbReference>
<dbReference type="PANTHER" id="PTHR43005">
    <property type="entry name" value="BLR7065 PROTEIN"/>
    <property type="match status" value="1"/>
</dbReference>
<dbReference type="PANTHER" id="PTHR43005:SF1">
    <property type="entry name" value="SPERMIDINE_PUTRESCINE TRANSPORT SYSTEM PERMEASE PROTEIN"/>
    <property type="match status" value="1"/>
</dbReference>
<evidence type="ECO:0000256" key="1">
    <source>
        <dbReference type="ARBA" id="ARBA00004651"/>
    </source>
</evidence>
<reference evidence="10" key="1">
    <citation type="journal article" date="2014" name="Int. J. Syst. Evol. Microbiol.">
        <title>Complete genome sequence of Corynebacterium casei LMG S-19264T (=DSM 44701T), isolated from a smear-ripened cheese.</title>
        <authorList>
            <consortium name="US DOE Joint Genome Institute (JGI-PGF)"/>
            <person name="Walter F."/>
            <person name="Albersmeier A."/>
            <person name="Kalinowski J."/>
            <person name="Ruckert C."/>
        </authorList>
    </citation>
    <scope>NUCLEOTIDE SEQUENCE</scope>
    <source>
        <strain evidence="10">CGMCC 4.7201</strain>
    </source>
</reference>
<evidence type="ECO:0000256" key="6">
    <source>
        <dbReference type="ARBA" id="ARBA00023136"/>
    </source>
</evidence>
<dbReference type="InterPro" id="IPR000515">
    <property type="entry name" value="MetI-like"/>
</dbReference>
<comment type="caution">
    <text evidence="10">The sequence shown here is derived from an EMBL/GenBank/DDBJ whole genome shotgun (WGS) entry which is preliminary data.</text>
</comment>
<dbReference type="Gene3D" id="1.10.3720.10">
    <property type="entry name" value="MetI-like"/>
    <property type="match status" value="1"/>
</dbReference>
<name>A0A918DZ63_9ACTN</name>
<accession>A0A918DZ63</accession>
<keyword evidence="11" id="KW-1185">Reference proteome</keyword>
<dbReference type="GO" id="GO:0005886">
    <property type="term" value="C:plasma membrane"/>
    <property type="evidence" value="ECO:0007669"/>
    <property type="project" value="UniProtKB-SubCell"/>
</dbReference>
<dbReference type="PROSITE" id="PS50928">
    <property type="entry name" value="ABC_TM1"/>
    <property type="match status" value="1"/>
</dbReference>
<keyword evidence="3" id="KW-1003">Cell membrane</keyword>
<protein>
    <submittedName>
        <fullName evidence="10">ABC transporter permease</fullName>
    </submittedName>
</protein>
<feature type="domain" description="ABC transmembrane type-1" evidence="9">
    <location>
        <begin position="106"/>
        <end position="320"/>
    </location>
</feature>
<proteinExistence type="inferred from homology"/>
<organism evidence="10 11">
    <name type="scientific">Wenjunlia tyrosinilytica</name>
    <dbReference type="NCBI Taxonomy" id="1544741"/>
    <lineage>
        <taxon>Bacteria</taxon>
        <taxon>Bacillati</taxon>
        <taxon>Actinomycetota</taxon>
        <taxon>Actinomycetes</taxon>
        <taxon>Kitasatosporales</taxon>
        <taxon>Streptomycetaceae</taxon>
        <taxon>Wenjunlia</taxon>
    </lineage>
</organism>
<keyword evidence="2 7" id="KW-0813">Transport</keyword>
<keyword evidence="4 7" id="KW-0812">Transmembrane</keyword>
<dbReference type="Pfam" id="PF00528">
    <property type="entry name" value="BPD_transp_1"/>
    <property type="match status" value="1"/>
</dbReference>
<evidence type="ECO:0000256" key="7">
    <source>
        <dbReference type="RuleBase" id="RU363032"/>
    </source>
</evidence>
<keyword evidence="6 7" id="KW-0472">Membrane</keyword>
<dbReference type="Proteomes" id="UP000641932">
    <property type="component" value="Unassembled WGS sequence"/>
</dbReference>
<evidence type="ECO:0000256" key="5">
    <source>
        <dbReference type="ARBA" id="ARBA00022989"/>
    </source>
</evidence>
<feature type="region of interest" description="Disordered" evidence="8">
    <location>
        <begin position="1"/>
        <end position="40"/>
    </location>
</feature>
<evidence type="ECO:0000313" key="10">
    <source>
        <dbReference type="EMBL" id="GGO94417.1"/>
    </source>
</evidence>
<evidence type="ECO:0000256" key="8">
    <source>
        <dbReference type="SAM" id="MobiDB-lite"/>
    </source>
</evidence>
<feature type="transmembrane region" description="Helical" evidence="7">
    <location>
        <begin position="299"/>
        <end position="321"/>
    </location>
</feature>
<keyword evidence="5 7" id="KW-1133">Transmembrane helix</keyword>
<sequence>MLLRQHDQSMASAARRPGAVVRRANKGEGSHASRHPRGRHARKESLLRAACLVPPLALLAMLVGYPLVETLRTSVMRSTFIQPETVYVGLDNFSALLSADEFWAVVRNSVIWTAVVVSLQFVLGLAAAILLSKRFRGRTALRAVVIVPWVMPGIIAGVLWKLVYDPYLGPLNNLLGGIGPMGGNPAWLGATGTALFAVCVAAVWKGFPLSTVMYMAAYQNVPQDMRDAARIDGAGRWREFWHVTLPSMASTMRTTVLLTMVWTFNYFDLVYVMTKGGPGVSTEIFPTVVYRQAFSEVNYGVAAAYGVVSVLVLSVFTALYLRQLNRVGGLR</sequence>
<feature type="transmembrane region" description="Helical" evidence="7">
    <location>
        <begin position="46"/>
        <end position="68"/>
    </location>
</feature>
<evidence type="ECO:0000256" key="2">
    <source>
        <dbReference type="ARBA" id="ARBA00022448"/>
    </source>
</evidence>
<feature type="compositionally biased region" description="Low complexity" evidence="8">
    <location>
        <begin position="11"/>
        <end position="22"/>
    </location>
</feature>
<feature type="transmembrane region" description="Helical" evidence="7">
    <location>
        <begin position="184"/>
        <end position="204"/>
    </location>
</feature>
<comment type="similarity">
    <text evidence="7">Belongs to the binding-protein-dependent transport system permease family.</text>
</comment>
<evidence type="ECO:0000259" key="9">
    <source>
        <dbReference type="PROSITE" id="PS50928"/>
    </source>
</evidence>
<comment type="subcellular location">
    <subcellularLocation>
        <location evidence="1 7">Cell membrane</location>
        <topology evidence="1 7">Multi-pass membrane protein</topology>
    </subcellularLocation>
</comment>
<dbReference type="EMBL" id="BMMS01000023">
    <property type="protein sequence ID" value="GGO94417.1"/>
    <property type="molecule type" value="Genomic_DNA"/>
</dbReference>
<dbReference type="CDD" id="cd06261">
    <property type="entry name" value="TM_PBP2"/>
    <property type="match status" value="1"/>
</dbReference>
<evidence type="ECO:0000256" key="3">
    <source>
        <dbReference type="ARBA" id="ARBA00022475"/>
    </source>
</evidence>
<reference evidence="10" key="2">
    <citation type="submission" date="2020-09" db="EMBL/GenBank/DDBJ databases">
        <authorList>
            <person name="Sun Q."/>
            <person name="Zhou Y."/>
        </authorList>
    </citation>
    <scope>NUCLEOTIDE SEQUENCE</scope>
    <source>
        <strain evidence="10">CGMCC 4.7201</strain>
    </source>
</reference>
<gene>
    <name evidence="10" type="ORF">GCM10012280_49200</name>
</gene>
<dbReference type="SUPFAM" id="SSF161098">
    <property type="entry name" value="MetI-like"/>
    <property type="match status" value="1"/>
</dbReference>
<feature type="transmembrane region" description="Helical" evidence="7">
    <location>
        <begin position="143"/>
        <end position="164"/>
    </location>
</feature>
<evidence type="ECO:0000313" key="11">
    <source>
        <dbReference type="Proteomes" id="UP000641932"/>
    </source>
</evidence>
<dbReference type="InterPro" id="IPR035906">
    <property type="entry name" value="MetI-like_sf"/>
</dbReference>
<evidence type="ECO:0000256" key="4">
    <source>
        <dbReference type="ARBA" id="ARBA00022692"/>
    </source>
</evidence>
<feature type="transmembrane region" description="Helical" evidence="7">
    <location>
        <begin position="110"/>
        <end position="131"/>
    </location>
</feature>